<reference evidence="2 3" key="1">
    <citation type="submission" date="2016-11" db="EMBL/GenBank/DDBJ databases">
        <title>The macronuclear genome of Stentor coeruleus: a giant cell with tiny introns.</title>
        <authorList>
            <person name="Slabodnick M."/>
            <person name="Ruby J.G."/>
            <person name="Reiff S.B."/>
            <person name="Swart E.C."/>
            <person name="Gosai S."/>
            <person name="Prabakaran S."/>
            <person name="Witkowska E."/>
            <person name="Larue G.E."/>
            <person name="Fisher S."/>
            <person name="Freeman R.M."/>
            <person name="Gunawardena J."/>
            <person name="Chu W."/>
            <person name="Stover N.A."/>
            <person name="Gregory B.D."/>
            <person name="Nowacki M."/>
            <person name="Derisi J."/>
            <person name="Roy S.W."/>
            <person name="Marshall W.F."/>
            <person name="Sood P."/>
        </authorList>
    </citation>
    <scope>NUCLEOTIDE SEQUENCE [LARGE SCALE GENOMIC DNA]</scope>
    <source>
        <strain evidence="2">WM001</strain>
    </source>
</reference>
<dbReference type="Proteomes" id="UP000187209">
    <property type="component" value="Unassembled WGS sequence"/>
</dbReference>
<dbReference type="OrthoDB" id="297372at2759"/>
<dbReference type="Pfam" id="PF00339">
    <property type="entry name" value="Arrestin_N"/>
    <property type="match status" value="1"/>
</dbReference>
<organism evidence="2 3">
    <name type="scientific">Stentor coeruleus</name>
    <dbReference type="NCBI Taxonomy" id="5963"/>
    <lineage>
        <taxon>Eukaryota</taxon>
        <taxon>Sar</taxon>
        <taxon>Alveolata</taxon>
        <taxon>Ciliophora</taxon>
        <taxon>Postciliodesmatophora</taxon>
        <taxon>Heterotrichea</taxon>
        <taxon>Heterotrichida</taxon>
        <taxon>Stentoridae</taxon>
        <taxon>Stentor</taxon>
    </lineage>
</organism>
<dbReference type="PANTHER" id="PTHR11188">
    <property type="entry name" value="ARRESTIN DOMAIN CONTAINING PROTEIN"/>
    <property type="match status" value="1"/>
</dbReference>
<dbReference type="AlphaFoldDB" id="A0A1R2ANU8"/>
<dbReference type="SUPFAM" id="SSF81296">
    <property type="entry name" value="E set domains"/>
    <property type="match status" value="1"/>
</dbReference>
<proteinExistence type="predicted"/>
<comment type="caution">
    <text evidence="2">The sequence shown here is derived from an EMBL/GenBank/DDBJ whole genome shotgun (WGS) entry which is preliminary data.</text>
</comment>
<gene>
    <name evidence="2" type="ORF">SteCoe_37029</name>
</gene>
<dbReference type="PANTHER" id="PTHR11188:SF17">
    <property type="entry name" value="FI21816P1"/>
    <property type="match status" value="1"/>
</dbReference>
<protein>
    <recommendedName>
        <fullName evidence="1">Arrestin-like N-terminal domain-containing protein</fullName>
    </recommendedName>
</protein>
<dbReference type="InterPro" id="IPR014752">
    <property type="entry name" value="Arrestin-like_C"/>
</dbReference>
<feature type="domain" description="Arrestin-like N-terminal" evidence="1">
    <location>
        <begin position="15"/>
        <end position="143"/>
    </location>
</feature>
<sequence length="358" mass="39683">MGAKNTHGGIVVQLENSSYQTGQEVTGMIHISVKANLSPSTLYLCFVGKERTHWTETRTVSETDSAGNTRSRTETDHYSGKLYACKFAYPILSWNSGLYQGGYSIPFSFRLPQNIPGSFSYNLGSADASISYKIHIKLTGVSGEKITGKTEIHIRQGFDPNFSSQISQNVNARLKTWCCVDKGYCKLNVAYPQNSYHPSQIAVCMAEVDNSESQLNVISIRNRFFYSIRLKTNNNRTHFVSNTLITTSIPIRIAAGASLLNASAVEIKLDLPSVSHILKSMYTTKGQLIECMYTNEVGAEMEGSCMCCGNLPKILSYMNIVPNLIVPQASAPSAPPDWHPQMLQSISLQYDPQYEVQR</sequence>
<evidence type="ECO:0000313" key="2">
    <source>
        <dbReference type="EMBL" id="OMJ66218.1"/>
    </source>
</evidence>
<dbReference type="InterPro" id="IPR050357">
    <property type="entry name" value="Arrestin_domain-protein"/>
</dbReference>
<dbReference type="InterPro" id="IPR014756">
    <property type="entry name" value="Ig_E-set"/>
</dbReference>
<dbReference type="InterPro" id="IPR011021">
    <property type="entry name" value="Arrestin-like_N"/>
</dbReference>
<dbReference type="Gene3D" id="2.60.40.640">
    <property type="match status" value="2"/>
</dbReference>
<dbReference type="GO" id="GO:0005737">
    <property type="term" value="C:cytoplasm"/>
    <property type="evidence" value="ECO:0007669"/>
    <property type="project" value="TreeGrafter"/>
</dbReference>
<evidence type="ECO:0000259" key="1">
    <source>
        <dbReference type="Pfam" id="PF00339"/>
    </source>
</evidence>
<accession>A0A1R2ANU8</accession>
<keyword evidence="3" id="KW-1185">Reference proteome</keyword>
<name>A0A1R2ANU8_9CILI</name>
<dbReference type="EMBL" id="MPUH01001784">
    <property type="protein sequence ID" value="OMJ66218.1"/>
    <property type="molecule type" value="Genomic_DNA"/>
</dbReference>
<dbReference type="GO" id="GO:0015031">
    <property type="term" value="P:protein transport"/>
    <property type="evidence" value="ECO:0007669"/>
    <property type="project" value="TreeGrafter"/>
</dbReference>
<evidence type="ECO:0000313" key="3">
    <source>
        <dbReference type="Proteomes" id="UP000187209"/>
    </source>
</evidence>